<dbReference type="EMBL" id="JBHTIS010002383">
    <property type="protein sequence ID" value="MFD1049757.1"/>
    <property type="molecule type" value="Genomic_DNA"/>
</dbReference>
<sequence>MLAGSANGSVPVELFTTISELTSWDIPVVVPVTSTDSSVGPALVAKVGAIHAMGFTGRQARIALMVALARGGVSGVREWFGG</sequence>
<dbReference type="Proteomes" id="UP001597045">
    <property type="component" value="Unassembled WGS sequence"/>
</dbReference>
<dbReference type="SUPFAM" id="SSF53774">
    <property type="entry name" value="Glutaminase/Asparaginase"/>
    <property type="match status" value="1"/>
</dbReference>
<proteinExistence type="predicted"/>
<dbReference type="InterPro" id="IPR027473">
    <property type="entry name" value="L-asparaginase_C"/>
</dbReference>
<dbReference type="Gene3D" id="3.40.50.40">
    <property type="match status" value="1"/>
</dbReference>
<keyword evidence="3" id="KW-1185">Reference proteome</keyword>
<reference evidence="3" key="1">
    <citation type="journal article" date="2019" name="Int. J. Syst. Evol. Microbiol.">
        <title>The Global Catalogue of Microorganisms (GCM) 10K type strain sequencing project: providing services to taxonomists for standard genome sequencing and annotation.</title>
        <authorList>
            <consortium name="The Broad Institute Genomics Platform"/>
            <consortium name="The Broad Institute Genome Sequencing Center for Infectious Disease"/>
            <person name="Wu L."/>
            <person name="Ma J."/>
        </authorList>
    </citation>
    <scope>NUCLEOTIDE SEQUENCE [LARGE SCALE GENOMIC DNA]</scope>
    <source>
        <strain evidence="3">JCM 31486</strain>
    </source>
</reference>
<protein>
    <recommendedName>
        <fullName evidence="1">Asparaginase/glutaminase C-terminal domain-containing protein</fullName>
    </recommendedName>
</protein>
<dbReference type="InterPro" id="IPR036152">
    <property type="entry name" value="Asp/glu_Ase-like_sf"/>
</dbReference>
<evidence type="ECO:0000259" key="1">
    <source>
        <dbReference type="Pfam" id="PF17763"/>
    </source>
</evidence>
<name>A0ABW3MGG7_9PSEU</name>
<accession>A0ABW3MGG7</accession>
<dbReference type="Pfam" id="PF17763">
    <property type="entry name" value="Asparaginase_C"/>
    <property type="match status" value="1"/>
</dbReference>
<dbReference type="InterPro" id="IPR006034">
    <property type="entry name" value="Asparaginase/glutaminase-like"/>
</dbReference>
<dbReference type="PIRSF" id="PIRSF001220">
    <property type="entry name" value="L-ASNase_gatD"/>
    <property type="match status" value="1"/>
</dbReference>
<dbReference type="InterPro" id="IPR040919">
    <property type="entry name" value="Asparaginase_C"/>
</dbReference>
<dbReference type="PIRSF" id="PIRSF500176">
    <property type="entry name" value="L_ASNase"/>
    <property type="match status" value="1"/>
</dbReference>
<organism evidence="2 3">
    <name type="scientific">Kibdelosporangium lantanae</name>
    <dbReference type="NCBI Taxonomy" id="1497396"/>
    <lineage>
        <taxon>Bacteria</taxon>
        <taxon>Bacillati</taxon>
        <taxon>Actinomycetota</taxon>
        <taxon>Actinomycetes</taxon>
        <taxon>Pseudonocardiales</taxon>
        <taxon>Pseudonocardiaceae</taxon>
        <taxon>Kibdelosporangium</taxon>
    </lineage>
</organism>
<comment type="caution">
    <text evidence="2">The sequence shown here is derived from an EMBL/GenBank/DDBJ whole genome shotgun (WGS) entry which is preliminary data.</text>
</comment>
<evidence type="ECO:0000313" key="3">
    <source>
        <dbReference type="Proteomes" id="UP001597045"/>
    </source>
</evidence>
<gene>
    <name evidence="2" type="ORF">ACFQ1S_31620</name>
</gene>
<evidence type="ECO:0000313" key="2">
    <source>
        <dbReference type="EMBL" id="MFD1049757.1"/>
    </source>
</evidence>
<feature type="domain" description="Asparaginase/glutaminase C-terminal" evidence="1">
    <location>
        <begin position="2"/>
        <end position="72"/>
    </location>
</feature>